<evidence type="ECO:0000259" key="17">
    <source>
        <dbReference type="SMART" id="SM00458"/>
    </source>
</evidence>
<dbReference type="InterPro" id="IPR000772">
    <property type="entry name" value="Ricin_B_lectin"/>
</dbReference>
<name>A0A1D2N7B5_ORCCI</name>
<feature type="domain" description="Ricin B lectin" evidence="17">
    <location>
        <begin position="1159"/>
        <end position="1276"/>
    </location>
</feature>
<evidence type="ECO:0000256" key="5">
    <source>
        <dbReference type="ARBA" id="ARBA00022676"/>
    </source>
</evidence>
<evidence type="ECO:0000256" key="14">
    <source>
        <dbReference type="ARBA" id="ARBA00023157"/>
    </source>
</evidence>
<keyword evidence="19" id="KW-1185">Reference proteome</keyword>
<evidence type="ECO:0000256" key="6">
    <source>
        <dbReference type="ARBA" id="ARBA00022679"/>
    </source>
</evidence>
<keyword evidence="13" id="KW-0472">Membrane</keyword>
<dbReference type="SMART" id="SM00458">
    <property type="entry name" value="RICIN"/>
    <property type="match status" value="2"/>
</dbReference>
<evidence type="ECO:0000313" key="18">
    <source>
        <dbReference type="EMBL" id="ODN01160.1"/>
    </source>
</evidence>
<evidence type="ECO:0000256" key="3">
    <source>
        <dbReference type="ARBA" id="ARBA00004922"/>
    </source>
</evidence>
<dbReference type="Proteomes" id="UP000094527">
    <property type="component" value="Unassembled WGS sequence"/>
</dbReference>
<dbReference type="CDD" id="cd02510">
    <property type="entry name" value="pp-GalNAc-T"/>
    <property type="match status" value="1"/>
</dbReference>
<dbReference type="PANTHER" id="PTHR11675">
    <property type="entry name" value="N-ACETYLGALACTOSAMINYLTRANSFERASE"/>
    <property type="match status" value="1"/>
</dbReference>
<dbReference type="OrthoDB" id="6159198at2759"/>
<keyword evidence="10" id="KW-0735">Signal-anchor</keyword>
<dbReference type="InterPro" id="IPR035992">
    <property type="entry name" value="Ricin_B-like_lectins"/>
</dbReference>
<comment type="cofactor">
    <cofactor evidence="1">
        <name>Mn(2+)</name>
        <dbReference type="ChEBI" id="CHEBI:29035"/>
    </cofactor>
</comment>
<dbReference type="InterPro" id="IPR045885">
    <property type="entry name" value="GalNAc-T"/>
</dbReference>
<keyword evidence="8" id="KW-0479">Metal-binding</keyword>
<keyword evidence="7" id="KW-0812">Transmembrane</keyword>
<comment type="pathway">
    <text evidence="3">Protein modification; protein glycosylation.</text>
</comment>
<dbReference type="Pfam" id="PF00652">
    <property type="entry name" value="Ricin_B_lectin"/>
    <property type="match status" value="2"/>
</dbReference>
<dbReference type="InterPro" id="IPR001173">
    <property type="entry name" value="Glyco_trans_2-like"/>
</dbReference>
<feature type="domain" description="Ricin B lectin" evidence="17">
    <location>
        <begin position="501"/>
        <end position="634"/>
    </location>
</feature>
<dbReference type="InterPro" id="IPR029044">
    <property type="entry name" value="Nucleotide-diphossugar_trans"/>
</dbReference>
<dbReference type="CDD" id="cd23462">
    <property type="entry name" value="beta-trefoil_Ricin_Pgant9-like"/>
    <property type="match status" value="1"/>
</dbReference>
<dbReference type="OMA" id="ERHAINE"/>
<keyword evidence="14" id="KW-1015">Disulfide bond</keyword>
<comment type="similarity">
    <text evidence="4">Belongs to the glycosyltransferase 2 family. GalNAc-T subfamily.</text>
</comment>
<dbReference type="GO" id="GO:0004653">
    <property type="term" value="F:polypeptide N-acetylgalactosaminyltransferase activity"/>
    <property type="evidence" value="ECO:0007669"/>
    <property type="project" value="UniProtKB-ARBA"/>
</dbReference>
<dbReference type="GO" id="GO:0000139">
    <property type="term" value="C:Golgi membrane"/>
    <property type="evidence" value="ECO:0007669"/>
    <property type="project" value="UniProtKB-SubCell"/>
</dbReference>
<evidence type="ECO:0000256" key="2">
    <source>
        <dbReference type="ARBA" id="ARBA00004323"/>
    </source>
</evidence>
<evidence type="ECO:0000256" key="4">
    <source>
        <dbReference type="ARBA" id="ARBA00005680"/>
    </source>
</evidence>
<organism evidence="18 19">
    <name type="scientific">Orchesella cincta</name>
    <name type="common">Springtail</name>
    <name type="synonym">Podura cincta</name>
    <dbReference type="NCBI Taxonomy" id="48709"/>
    <lineage>
        <taxon>Eukaryota</taxon>
        <taxon>Metazoa</taxon>
        <taxon>Ecdysozoa</taxon>
        <taxon>Arthropoda</taxon>
        <taxon>Hexapoda</taxon>
        <taxon>Collembola</taxon>
        <taxon>Entomobryomorpha</taxon>
        <taxon>Entomobryoidea</taxon>
        <taxon>Orchesellidae</taxon>
        <taxon>Orchesellinae</taxon>
        <taxon>Orchesella</taxon>
    </lineage>
</organism>
<dbReference type="GO" id="GO:0030246">
    <property type="term" value="F:carbohydrate binding"/>
    <property type="evidence" value="ECO:0007669"/>
    <property type="project" value="UniProtKB-KW"/>
</dbReference>
<evidence type="ECO:0000256" key="8">
    <source>
        <dbReference type="ARBA" id="ARBA00022723"/>
    </source>
</evidence>
<dbReference type="GO" id="GO:0006493">
    <property type="term" value="P:protein O-linked glycosylation"/>
    <property type="evidence" value="ECO:0007669"/>
    <property type="project" value="TreeGrafter"/>
</dbReference>
<evidence type="ECO:0000256" key="16">
    <source>
        <dbReference type="SAM" id="MobiDB-lite"/>
    </source>
</evidence>
<evidence type="ECO:0000256" key="7">
    <source>
        <dbReference type="ARBA" id="ARBA00022692"/>
    </source>
</evidence>
<gene>
    <name evidence="18" type="ORF">Ocin01_05505</name>
</gene>
<keyword evidence="11" id="KW-1133">Transmembrane helix</keyword>
<dbReference type="STRING" id="48709.A0A1D2N7B5"/>
<evidence type="ECO:0000313" key="19">
    <source>
        <dbReference type="Proteomes" id="UP000094527"/>
    </source>
</evidence>
<keyword evidence="5" id="KW-0328">Glycosyltransferase</keyword>
<accession>A0A1D2N7B5</accession>
<evidence type="ECO:0000256" key="1">
    <source>
        <dbReference type="ARBA" id="ARBA00001936"/>
    </source>
</evidence>
<reference evidence="18 19" key="1">
    <citation type="journal article" date="2016" name="Genome Biol. Evol.">
        <title>Gene Family Evolution Reflects Adaptation to Soil Environmental Stressors in the Genome of the Collembolan Orchesella cincta.</title>
        <authorList>
            <person name="Faddeeva-Vakhrusheva A."/>
            <person name="Derks M.F."/>
            <person name="Anvar S.Y."/>
            <person name="Agamennone V."/>
            <person name="Suring W."/>
            <person name="Smit S."/>
            <person name="van Straalen N.M."/>
            <person name="Roelofs D."/>
        </authorList>
    </citation>
    <scope>NUCLEOTIDE SEQUENCE [LARGE SCALE GENOMIC DNA]</scope>
    <source>
        <tissue evidence="18">Mixed pool</tissue>
    </source>
</reference>
<evidence type="ECO:0000256" key="13">
    <source>
        <dbReference type="ARBA" id="ARBA00023136"/>
    </source>
</evidence>
<feature type="compositionally biased region" description="Acidic residues" evidence="16">
    <location>
        <begin position="78"/>
        <end position="90"/>
    </location>
</feature>
<keyword evidence="6 18" id="KW-0808">Transferase</keyword>
<dbReference type="EMBL" id="LJIJ01000168">
    <property type="protein sequence ID" value="ODN01160.1"/>
    <property type="molecule type" value="Genomic_DNA"/>
</dbReference>
<keyword evidence="15" id="KW-0464">Manganese</keyword>
<dbReference type="FunFam" id="3.90.550.10:FF:000021">
    <property type="entry name" value="Polypeptide N-acetylgalactosaminyltransferase"/>
    <property type="match status" value="1"/>
</dbReference>
<evidence type="ECO:0000256" key="12">
    <source>
        <dbReference type="ARBA" id="ARBA00023034"/>
    </source>
</evidence>
<dbReference type="SUPFAM" id="SSF50370">
    <property type="entry name" value="Ricin B-like lectins"/>
    <property type="match status" value="2"/>
</dbReference>
<comment type="caution">
    <text evidence="18">The sequence shown here is derived from an EMBL/GenBank/DDBJ whole genome shotgun (WGS) entry which is preliminary data.</text>
</comment>
<evidence type="ECO:0000256" key="10">
    <source>
        <dbReference type="ARBA" id="ARBA00022968"/>
    </source>
</evidence>
<protein>
    <submittedName>
        <fullName evidence="18">Putative polypeptide N-acetylgalactosaminyltransferase 9</fullName>
    </submittedName>
</protein>
<dbReference type="Gene3D" id="2.80.10.50">
    <property type="match status" value="2"/>
</dbReference>
<feature type="region of interest" description="Disordered" evidence="16">
    <location>
        <begin position="59"/>
        <end position="104"/>
    </location>
</feature>
<dbReference type="Pfam" id="PF00535">
    <property type="entry name" value="Glycos_transf_2"/>
    <property type="match status" value="3"/>
</dbReference>
<evidence type="ECO:0000256" key="9">
    <source>
        <dbReference type="ARBA" id="ARBA00022734"/>
    </source>
</evidence>
<dbReference type="SUPFAM" id="SSF53448">
    <property type="entry name" value="Nucleotide-diphospho-sugar transferases"/>
    <property type="match status" value="3"/>
</dbReference>
<proteinExistence type="inferred from homology"/>
<dbReference type="Gene3D" id="3.90.550.10">
    <property type="entry name" value="Spore Coat Polysaccharide Biosynthesis Protein SpsA, Chain A"/>
    <property type="match status" value="4"/>
</dbReference>
<dbReference type="PROSITE" id="PS50231">
    <property type="entry name" value="RICIN_B_LECTIN"/>
    <property type="match status" value="2"/>
</dbReference>
<dbReference type="GO" id="GO:0046872">
    <property type="term" value="F:metal ion binding"/>
    <property type="evidence" value="ECO:0007669"/>
    <property type="project" value="UniProtKB-KW"/>
</dbReference>
<evidence type="ECO:0000256" key="15">
    <source>
        <dbReference type="ARBA" id="ARBA00023211"/>
    </source>
</evidence>
<sequence length="1288" mass="146533">MLDIHSVFFALRVCRDSVTRINLPGIMSIYTHSNCFSWTFVLLLLHFVGNSIHWTTAKGSELHGGQNSIDDSNRISLDDDEDDDDDDEPFDIVNDAGDSDSQSQEIGKLVREYNMKINLGPPTEAPIQINKPDGPGEMGKPYKIENPSAEQTKLIAEGLERHAINEYISDNISLDRQLPDYRNEWCKRPGIHVDNLLPASVILCFHNEALSILLRSVHSILNRTPAHLLTEVVLVDDNSHLENLGKELEEHIAAYPKVKLVRSKDRLGLIRARMMGANNAQGPVLVFLDSHIEASKGWLEPLSDRITRSWTNVVCPIIDVIDWDTLEYRMSERTITAFNWKTATDEVLSSLKTPADPVPSPTMAGGLFAIHKDFFDKLGQYDEEYEIWGAENLEISFKAWMCGGRLEFVPCSHVGHIYRKRAPYTRNGADARPNRNYIRLAAVWLDSYAKYYYQRIGHKLGDYGDISSRLQLKKDLNCQSFEWFIKNVYPDVFNPKAVAGEGEIRNEAFGGAHCLDAWSKTEEDAKEYVRPISYVCHKQGGNQHWYFTKTGEFRRDDSCLDYAGGSSLHMIPCHGSKGNQFWMCQKESHTYSNELPAASVIIAFHNEAKSTLLRTLHSILARTNGDLLQEILLINDFSNEEIYFFEYFPTYSHLDFKELWLENTFPNQRKIRVINTLQNEGVARARTLGAINAKGPVLIFLDSHVEVTEGWLEPLLHRISLFEKAVVAPTVDVIDANTFRFKASNSTANKVGLFDWSLEVKRKPAREALMNKRSSPAEPVESAVVPFGMFAIHKTFFKSLGYFDTEFNKWGGEALELSFKAWMCGGKIEISPCSHVGHVFKGGQSEEHKKAMQTNLHRVANTWLDHHSRYYHEMALSGANGGGISERQSKVKADLECKPFSWYLENIAPEVFNPDLSVGEEMERLVGIFAWTLVLVGRPSKCQLECGLAINMEETSCARKDYNNLHKMASVIISVYNEGWSVLLRTIHSILDRSPEKLLKEIIIIDDFSDSHFGYMQQALPKYLIAFPKVKLFRTEHRQGVVKARLFGVEKATGDIIIFLDSHVEVNNAWLEPLIERIEENDHNVGIPVWMCGGRLEIIPCARIGQVIDRNMLRVANLQTGDITDRLLQKKNLNCKSFEWYLHQVYPSLYNPRKDSIADGQIRSLGMDGSLCVDSASQAGSTAILFPCHGMGGNQRWWYTGKGEIRRYDQCLDYWGDTIKLYPCHGQMGNQKWTYNKENQHIYHPNTKKCMTVSADSVVEMETCEEGSYAMQWEIENLNTTAYNEIYK</sequence>
<dbReference type="PANTHER" id="PTHR11675:SF131">
    <property type="entry name" value="POLYPEPTIDE N-ACETYLGALACTOSAMINYLTRANSFERASE 9-RELATED"/>
    <property type="match status" value="1"/>
</dbReference>
<keyword evidence="12" id="KW-0333">Golgi apparatus</keyword>
<keyword evidence="9" id="KW-0430">Lectin</keyword>
<evidence type="ECO:0000256" key="11">
    <source>
        <dbReference type="ARBA" id="ARBA00022989"/>
    </source>
</evidence>
<comment type="subcellular location">
    <subcellularLocation>
        <location evidence="2">Golgi apparatus membrane</location>
        <topology evidence="2">Single-pass type II membrane protein</topology>
    </subcellularLocation>
</comment>